<proteinExistence type="predicted"/>
<keyword evidence="2" id="KW-1185">Reference proteome</keyword>
<protein>
    <submittedName>
        <fullName evidence="1">Uncharacterized protein</fullName>
    </submittedName>
</protein>
<comment type="caution">
    <text evidence="1">The sequence shown here is derived from an EMBL/GenBank/DDBJ whole genome shotgun (WGS) entry which is preliminary data.</text>
</comment>
<dbReference type="EMBL" id="RCTF01000003">
    <property type="protein sequence ID" value="RLP80551.1"/>
    <property type="molecule type" value="Genomic_DNA"/>
</dbReference>
<accession>A0A3L7ALS1</accession>
<dbReference type="Proteomes" id="UP000269692">
    <property type="component" value="Unassembled WGS sequence"/>
</dbReference>
<dbReference type="AlphaFoldDB" id="A0A3L7ALS1"/>
<evidence type="ECO:0000313" key="1">
    <source>
        <dbReference type="EMBL" id="RLP80551.1"/>
    </source>
</evidence>
<organism evidence="1 2">
    <name type="scientific">Xanthobacter tagetidis</name>
    <dbReference type="NCBI Taxonomy" id="60216"/>
    <lineage>
        <taxon>Bacteria</taxon>
        <taxon>Pseudomonadati</taxon>
        <taxon>Pseudomonadota</taxon>
        <taxon>Alphaproteobacteria</taxon>
        <taxon>Hyphomicrobiales</taxon>
        <taxon>Xanthobacteraceae</taxon>
        <taxon>Xanthobacter</taxon>
    </lineage>
</organism>
<sequence>MRAGCADLITRLGLEAVLEGDPAEAQWLGLHRRGKSGRLLKEPVAALAYERVAFELVELPDGTWAEEERGLRERPWIVRLKSGTTTYRSLERAAGVFRAGLEAMG</sequence>
<name>A0A3L7ALS1_9HYPH</name>
<gene>
    <name evidence="1" type="ORF">D9R14_05750</name>
</gene>
<evidence type="ECO:0000313" key="2">
    <source>
        <dbReference type="Proteomes" id="UP000269692"/>
    </source>
</evidence>
<reference evidence="1 2" key="1">
    <citation type="submission" date="2018-10" db="EMBL/GenBank/DDBJ databases">
        <title>Xanthobacter tagetidis genome sequencing and assembly.</title>
        <authorList>
            <person name="Maclea K.S."/>
            <person name="Goen A.E."/>
            <person name="Fatima S.A."/>
        </authorList>
    </citation>
    <scope>NUCLEOTIDE SEQUENCE [LARGE SCALE GENOMIC DNA]</scope>
    <source>
        <strain evidence="1 2">ATCC 700314</strain>
    </source>
</reference>